<feature type="domain" description="Protein kinase" evidence="12">
    <location>
        <begin position="341"/>
        <end position="650"/>
    </location>
</feature>
<keyword evidence="3" id="KW-0808">Transferase</keyword>
<evidence type="ECO:0000256" key="6">
    <source>
        <dbReference type="ARBA" id="ARBA00022840"/>
    </source>
</evidence>
<name>A0ABN9T817_9DINO</name>
<evidence type="ECO:0000256" key="8">
    <source>
        <dbReference type="ARBA" id="ARBA00048679"/>
    </source>
</evidence>
<evidence type="ECO:0000256" key="9">
    <source>
        <dbReference type="PROSITE-ProRule" id="PRU10141"/>
    </source>
</evidence>
<keyword evidence="14" id="KW-1185">Reference proteome</keyword>
<evidence type="ECO:0000256" key="3">
    <source>
        <dbReference type="ARBA" id="ARBA00022679"/>
    </source>
</evidence>
<proteinExistence type="predicted"/>
<evidence type="ECO:0000256" key="11">
    <source>
        <dbReference type="SAM" id="Phobius"/>
    </source>
</evidence>
<feature type="transmembrane region" description="Helical" evidence="11">
    <location>
        <begin position="155"/>
        <end position="185"/>
    </location>
</feature>
<protein>
    <recommendedName>
        <fullName evidence="1">non-specific serine/threonine protein kinase</fullName>
        <ecNumber evidence="1">2.7.11.1</ecNumber>
    </recommendedName>
</protein>
<feature type="transmembrane region" description="Helical" evidence="11">
    <location>
        <begin position="197"/>
        <end position="216"/>
    </location>
</feature>
<keyword evidence="2" id="KW-0723">Serine/threonine-protein kinase</keyword>
<dbReference type="InterPro" id="IPR000719">
    <property type="entry name" value="Prot_kinase_dom"/>
</dbReference>
<feature type="transmembrane region" description="Helical" evidence="11">
    <location>
        <begin position="83"/>
        <end position="107"/>
    </location>
</feature>
<dbReference type="InterPro" id="IPR017441">
    <property type="entry name" value="Protein_kinase_ATP_BS"/>
</dbReference>
<evidence type="ECO:0000256" key="4">
    <source>
        <dbReference type="ARBA" id="ARBA00022741"/>
    </source>
</evidence>
<feature type="region of interest" description="Disordered" evidence="10">
    <location>
        <begin position="569"/>
        <end position="613"/>
    </location>
</feature>
<dbReference type="Proteomes" id="UP001189429">
    <property type="component" value="Unassembled WGS sequence"/>
</dbReference>
<dbReference type="PANTHER" id="PTHR24356:SF1">
    <property type="entry name" value="SERINE_THREONINE-PROTEIN KINASE GREATWALL"/>
    <property type="match status" value="1"/>
</dbReference>
<gene>
    <name evidence="13" type="ORF">PCOR1329_LOCUS36512</name>
</gene>
<dbReference type="EMBL" id="CAUYUJ010014441">
    <property type="protein sequence ID" value="CAK0841252.1"/>
    <property type="molecule type" value="Genomic_DNA"/>
</dbReference>
<keyword evidence="6 9" id="KW-0067">ATP-binding</keyword>
<evidence type="ECO:0000256" key="5">
    <source>
        <dbReference type="ARBA" id="ARBA00022777"/>
    </source>
</evidence>
<feature type="transmembrane region" description="Helical" evidence="11">
    <location>
        <begin position="52"/>
        <end position="71"/>
    </location>
</feature>
<keyword evidence="4 9" id="KW-0547">Nucleotide-binding</keyword>
<dbReference type="PROSITE" id="PS00107">
    <property type="entry name" value="PROTEIN_KINASE_ATP"/>
    <property type="match status" value="1"/>
</dbReference>
<dbReference type="PANTHER" id="PTHR24356">
    <property type="entry name" value="SERINE/THREONINE-PROTEIN KINASE"/>
    <property type="match status" value="1"/>
</dbReference>
<evidence type="ECO:0000256" key="10">
    <source>
        <dbReference type="SAM" id="MobiDB-lite"/>
    </source>
</evidence>
<evidence type="ECO:0000259" key="12">
    <source>
        <dbReference type="PROSITE" id="PS50011"/>
    </source>
</evidence>
<keyword evidence="11" id="KW-1133">Transmembrane helix</keyword>
<comment type="catalytic activity">
    <reaction evidence="8">
        <text>L-seryl-[protein] + ATP = O-phospho-L-seryl-[protein] + ADP + H(+)</text>
        <dbReference type="Rhea" id="RHEA:17989"/>
        <dbReference type="Rhea" id="RHEA-COMP:9863"/>
        <dbReference type="Rhea" id="RHEA-COMP:11604"/>
        <dbReference type="ChEBI" id="CHEBI:15378"/>
        <dbReference type="ChEBI" id="CHEBI:29999"/>
        <dbReference type="ChEBI" id="CHEBI:30616"/>
        <dbReference type="ChEBI" id="CHEBI:83421"/>
        <dbReference type="ChEBI" id="CHEBI:456216"/>
        <dbReference type="EC" id="2.7.11.1"/>
    </reaction>
</comment>
<evidence type="ECO:0000256" key="2">
    <source>
        <dbReference type="ARBA" id="ARBA00022527"/>
    </source>
</evidence>
<evidence type="ECO:0000313" key="13">
    <source>
        <dbReference type="EMBL" id="CAK0841252.1"/>
    </source>
</evidence>
<evidence type="ECO:0000256" key="7">
    <source>
        <dbReference type="ARBA" id="ARBA00047899"/>
    </source>
</evidence>
<dbReference type="SUPFAM" id="SSF56112">
    <property type="entry name" value="Protein kinase-like (PK-like)"/>
    <property type="match status" value="1"/>
</dbReference>
<comment type="caution">
    <text evidence="13">The sequence shown here is derived from an EMBL/GenBank/DDBJ whole genome shotgun (WGS) entry which is preliminary data.</text>
</comment>
<accession>A0ABN9T817</accession>
<feature type="region of interest" description="Disordered" evidence="10">
    <location>
        <begin position="716"/>
        <end position="740"/>
    </location>
</feature>
<dbReference type="InterPro" id="IPR050236">
    <property type="entry name" value="Ser_Thr_kinase_AGC"/>
</dbReference>
<evidence type="ECO:0000256" key="1">
    <source>
        <dbReference type="ARBA" id="ARBA00012513"/>
    </source>
</evidence>
<dbReference type="PROSITE" id="PS50011">
    <property type="entry name" value="PROTEIN_KINASE_DOM"/>
    <property type="match status" value="1"/>
</dbReference>
<keyword evidence="5" id="KW-0418">Kinase</keyword>
<dbReference type="Gene3D" id="3.30.200.20">
    <property type="entry name" value="Phosphorylase Kinase, domain 1"/>
    <property type="match status" value="1"/>
</dbReference>
<feature type="binding site" evidence="9">
    <location>
        <position position="370"/>
    </location>
    <ligand>
        <name>ATP</name>
        <dbReference type="ChEBI" id="CHEBI:30616"/>
    </ligand>
</feature>
<sequence length="753" mass="82511">MPRGTAPAVALLVGVVTPLMQVAQLCDAVAAWWVSQETQETRRLPLRPAPLDVVVEGLVFVLTALYLRMALILGHVGPEAEPFFFSLEARLVVCVATSLATVTAGLAKWDGTVSLKLSQDMYGWPGRRTSRGIRTWGLLLAHLAFRASEVAGKSALLAALAALLGLRFLSGYLLITYAAGIAVLILSSPNEARVGHLFAAAVLAWPLLFANLPQFVDSPQHAVAAQNAACLVCGLRAIELAMVLSAATASFLLEEEATAIQSPAGPLAGVTTEWRTLYQRRATLGWAMEEKDFWPPALGLAHLLLVAACERAPPVWSLVAAAGGSGLAPSGADRQLRMEDFETLGLIGQGEFGKVFQVRLRATQEIFAMKLLSKEFYLRRRMADTAIRETAMLHFARDHPFVVKLVHTFENVRDWVMVMEYCPNGDLQQLLVNEGSPGLTLSRTLKISSEAERAGGVYAAFTKTFCGSFGYAAPEVNPRREVHGFAADMYSFGVLLLMLLMGGEVYHNSREAPYERRLPPETASDLRAVVSSLAFDFYWASHRLLQPTRASHRLEVNLHGNTVLFSRAPRGVRRQARPQRPPNSPRVGRRGPDAAMPSSRAPARFPDSALESSEAERRQWERALDLVRLLTHELPEQRGTVAGVKHHAFFAEEILDWRTVYPRSWLIERLKKSLLTLYDGGPLPSYMKQRLEQLSVEELITLQDDPARSVELLDPDLKTTGLSPRGPPPPGPLFAGAAVEGDSAMREGAPGYL</sequence>
<dbReference type="Pfam" id="PF00069">
    <property type="entry name" value="Pkinase"/>
    <property type="match status" value="1"/>
</dbReference>
<keyword evidence="11" id="KW-0812">Transmembrane</keyword>
<dbReference type="EC" id="2.7.11.1" evidence="1"/>
<keyword evidence="11" id="KW-0472">Membrane</keyword>
<reference evidence="13" key="1">
    <citation type="submission" date="2023-10" db="EMBL/GenBank/DDBJ databases">
        <authorList>
            <person name="Chen Y."/>
            <person name="Shah S."/>
            <person name="Dougan E. K."/>
            <person name="Thang M."/>
            <person name="Chan C."/>
        </authorList>
    </citation>
    <scope>NUCLEOTIDE SEQUENCE [LARGE SCALE GENOMIC DNA]</scope>
</reference>
<evidence type="ECO:0000313" key="14">
    <source>
        <dbReference type="Proteomes" id="UP001189429"/>
    </source>
</evidence>
<organism evidence="13 14">
    <name type="scientific">Prorocentrum cordatum</name>
    <dbReference type="NCBI Taxonomy" id="2364126"/>
    <lineage>
        <taxon>Eukaryota</taxon>
        <taxon>Sar</taxon>
        <taxon>Alveolata</taxon>
        <taxon>Dinophyceae</taxon>
        <taxon>Prorocentrales</taxon>
        <taxon>Prorocentraceae</taxon>
        <taxon>Prorocentrum</taxon>
    </lineage>
</organism>
<dbReference type="Gene3D" id="1.10.510.10">
    <property type="entry name" value="Transferase(Phosphotransferase) domain 1"/>
    <property type="match status" value="1"/>
</dbReference>
<dbReference type="InterPro" id="IPR011009">
    <property type="entry name" value="Kinase-like_dom_sf"/>
</dbReference>
<comment type="catalytic activity">
    <reaction evidence="7">
        <text>L-threonyl-[protein] + ATP = O-phospho-L-threonyl-[protein] + ADP + H(+)</text>
        <dbReference type="Rhea" id="RHEA:46608"/>
        <dbReference type="Rhea" id="RHEA-COMP:11060"/>
        <dbReference type="Rhea" id="RHEA-COMP:11605"/>
        <dbReference type="ChEBI" id="CHEBI:15378"/>
        <dbReference type="ChEBI" id="CHEBI:30013"/>
        <dbReference type="ChEBI" id="CHEBI:30616"/>
        <dbReference type="ChEBI" id="CHEBI:61977"/>
        <dbReference type="ChEBI" id="CHEBI:456216"/>
        <dbReference type="EC" id="2.7.11.1"/>
    </reaction>
</comment>